<dbReference type="InterPro" id="IPR032710">
    <property type="entry name" value="NTF2-like_dom_sf"/>
</dbReference>
<evidence type="ECO:0000259" key="2">
    <source>
        <dbReference type="Pfam" id="PF12680"/>
    </source>
</evidence>
<dbReference type="Proteomes" id="UP000469430">
    <property type="component" value="Unassembled WGS sequence"/>
</dbReference>
<keyword evidence="4" id="KW-1185">Reference proteome</keyword>
<feature type="chain" id="PRO_5026335764" evidence="1">
    <location>
        <begin position="23"/>
        <end position="162"/>
    </location>
</feature>
<feature type="domain" description="SnoaL-like" evidence="2">
    <location>
        <begin position="37"/>
        <end position="140"/>
    </location>
</feature>
<proteinExistence type="predicted"/>
<keyword evidence="1" id="KW-0732">Signal</keyword>
<name>A0A6I4TWE4_9SPHN</name>
<dbReference type="OrthoDB" id="7409175at2"/>
<evidence type="ECO:0000313" key="4">
    <source>
        <dbReference type="Proteomes" id="UP000469430"/>
    </source>
</evidence>
<sequence>MKIRAAIVAVTPLLLLAACGTAGDPQSNLSAVELTAQAQIEAIAAKDIDGVMRLFDETAVMTGPNREVLTGPAAVRAGYEKLLGDPNLSISVTPGPGWAASSGDLAVTTSDANLTTTDSTTGQAVTIPLRNQTVWHKATGSTWKIVSAHIARVETPGANPAG</sequence>
<accession>A0A6I4TWE4</accession>
<dbReference type="PROSITE" id="PS51257">
    <property type="entry name" value="PROKAR_LIPOPROTEIN"/>
    <property type="match status" value="1"/>
</dbReference>
<protein>
    <submittedName>
        <fullName evidence="3">DUF4440 domain-containing protein</fullName>
    </submittedName>
</protein>
<organism evidence="3 4">
    <name type="scientific">Croceibacterium xixiisoli</name>
    <dbReference type="NCBI Taxonomy" id="1476466"/>
    <lineage>
        <taxon>Bacteria</taxon>
        <taxon>Pseudomonadati</taxon>
        <taxon>Pseudomonadota</taxon>
        <taxon>Alphaproteobacteria</taxon>
        <taxon>Sphingomonadales</taxon>
        <taxon>Erythrobacteraceae</taxon>
        <taxon>Croceibacterium</taxon>
    </lineage>
</organism>
<evidence type="ECO:0000256" key="1">
    <source>
        <dbReference type="SAM" id="SignalP"/>
    </source>
</evidence>
<evidence type="ECO:0000313" key="3">
    <source>
        <dbReference type="EMBL" id="MXP00173.1"/>
    </source>
</evidence>
<dbReference type="InterPro" id="IPR037401">
    <property type="entry name" value="SnoaL-like"/>
</dbReference>
<gene>
    <name evidence="3" type="ORF">GRI97_14360</name>
</gene>
<dbReference type="SUPFAM" id="SSF54427">
    <property type="entry name" value="NTF2-like"/>
    <property type="match status" value="1"/>
</dbReference>
<comment type="caution">
    <text evidence="3">The sequence shown here is derived from an EMBL/GenBank/DDBJ whole genome shotgun (WGS) entry which is preliminary data.</text>
</comment>
<dbReference type="AlphaFoldDB" id="A0A6I4TWE4"/>
<feature type="signal peptide" evidence="1">
    <location>
        <begin position="1"/>
        <end position="22"/>
    </location>
</feature>
<dbReference type="Gene3D" id="3.10.450.50">
    <property type="match status" value="1"/>
</dbReference>
<reference evidence="3 4" key="1">
    <citation type="submission" date="2019-12" db="EMBL/GenBank/DDBJ databases">
        <title>Genomic-based taxomic classification of the family Erythrobacteraceae.</title>
        <authorList>
            <person name="Xu L."/>
        </authorList>
    </citation>
    <scope>NUCLEOTIDE SEQUENCE [LARGE SCALE GENOMIC DNA]</scope>
    <source>
        <strain evidence="3 4">S36</strain>
    </source>
</reference>
<dbReference type="Pfam" id="PF12680">
    <property type="entry name" value="SnoaL_2"/>
    <property type="match status" value="1"/>
</dbReference>
<dbReference type="EMBL" id="WTYJ01000003">
    <property type="protein sequence ID" value="MXP00173.1"/>
    <property type="molecule type" value="Genomic_DNA"/>
</dbReference>
<dbReference type="RefSeq" id="WP_161391901.1">
    <property type="nucleotide sequence ID" value="NZ_JBHSCP010000002.1"/>
</dbReference>